<evidence type="ECO:0000313" key="2">
    <source>
        <dbReference type="Proteomes" id="UP000286976"/>
    </source>
</evidence>
<comment type="caution">
    <text evidence="1">The sequence shown here is derived from an EMBL/GenBank/DDBJ whole genome shotgun (WGS) entry which is preliminary data.</text>
</comment>
<dbReference type="NCBIfam" id="TIGR03899">
    <property type="entry name" value="TIGR03899 family protein"/>
    <property type="match status" value="1"/>
</dbReference>
<accession>A0A432X1I3</accession>
<dbReference type="OrthoDB" id="886161at2"/>
<keyword evidence="2" id="KW-1185">Reference proteome</keyword>
<protein>
    <submittedName>
        <fullName evidence="1">TIGR03899 family protein</fullName>
    </submittedName>
</protein>
<dbReference type="RefSeq" id="WP_126757515.1">
    <property type="nucleotide sequence ID" value="NZ_PIPQ01000004.1"/>
</dbReference>
<name>A0A432X1I3_9GAMM</name>
<proteinExistence type="predicted"/>
<reference evidence="1 2" key="1">
    <citation type="journal article" date="2011" name="Front. Microbiol.">
        <title>Genomic signatures of strain selection and enhancement in Bacillus atrophaeus var. globigii, a historical biowarfare simulant.</title>
        <authorList>
            <person name="Gibbons H.S."/>
            <person name="Broomall S.M."/>
            <person name="McNew L.A."/>
            <person name="Daligault H."/>
            <person name="Chapman C."/>
            <person name="Bruce D."/>
            <person name="Karavis M."/>
            <person name="Krepps M."/>
            <person name="McGregor P.A."/>
            <person name="Hong C."/>
            <person name="Park K.H."/>
            <person name="Akmal A."/>
            <person name="Feldman A."/>
            <person name="Lin J.S."/>
            <person name="Chang W.E."/>
            <person name="Higgs B.W."/>
            <person name="Demirev P."/>
            <person name="Lindquist J."/>
            <person name="Liem A."/>
            <person name="Fochler E."/>
            <person name="Read T.D."/>
            <person name="Tapia R."/>
            <person name="Johnson S."/>
            <person name="Bishop-Lilly K.A."/>
            <person name="Detter C."/>
            <person name="Han C."/>
            <person name="Sozhamannan S."/>
            <person name="Rosenzweig C.N."/>
            <person name="Skowronski E.W."/>
        </authorList>
    </citation>
    <scope>NUCLEOTIDE SEQUENCE [LARGE SCALE GENOMIC DNA]</scope>
    <source>
        <strain evidence="1 2">AIT1</strain>
    </source>
</reference>
<sequence length="278" mass="32362">MHKTHREQYIITPCRSRSRLVQSLEAFGIHIPMHASEQSLSLASRYEQRQHALTLRHQENLERIIQRALDKSDKILSITRPDQDWLEHFLELAERTAHPRMQELWARVLLLESQSPSSFSIRTLRVLALLTPYEASVLRRAKSMTAFEKRTSRHKIIIGYQQKPRFLRAFSKKTAAQANIAKCGLNYPDILALVELGILHADLIETGLLTMRRAMQLSSGSQRISVTPLEKELVLTYFRYTPIGEELCRLIPSTQNEEYWQELEQALEPKFLLQQDTY</sequence>
<dbReference type="EMBL" id="PIPQ01000004">
    <property type="protein sequence ID" value="RUO40031.1"/>
    <property type="molecule type" value="Genomic_DNA"/>
</dbReference>
<evidence type="ECO:0000313" key="1">
    <source>
        <dbReference type="EMBL" id="RUO40031.1"/>
    </source>
</evidence>
<gene>
    <name evidence="1" type="ORF">CWE15_07750</name>
</gene>
<dbReference type="InterPro" id="IPR021254">
    <property type="entry name" value="DUF2806"/>
</dbReference>
<dbReference type="AlphaFoldDB" id="A0A432X1I3"/>
<dbReference type="Pfam" id="PF10987">
    <property type="entry name" value="DUF2806"/>
    <property type="match status" value="1"/>
</dbReference>
<dbReference type="Proteomes" id="UP000286976">
    <property type="component" value="Unassembled WGS sequence"/>
</dbReference>
<organism evidence="1 2">
    <name type="scientific">Aliidiomarina taiwanensis</name>
    <dbReference type="NCBI Taxonomy" id="946228"/>
    <lineage>
        <taxon>Bacteria</taxon>
        <taxon>Pseudomonadati</taxon>
        <taxon>Pseudomonadota</taxon>
        <taxon>Gammaproteobacteria</taxon>
        <taxon>Alteromonadales</taxon>
        <taxon>Idiomarinaceae</taxon>
        <taxon>Aliidiomarina</taxon>
    </lineage>
</organism>